<evidence type="ECO:0000256" key="8">
    <source>
        <dbReference type="SAM" id="MobiDB-lite"/>
    </source>
</evidence>
<sequence length="218" mass="23025">MRGSIFSSSRSRGEAVKASNTEGSHDQQCGSGAFNSVDASDQTFVILHCRRYGTINRALVEGAIRALTSCMVPPERIHIIEVPTPSDLPFAASKSIKVLNPSAVLAIGCIMADNPQYVGPDNEFNAACKGAILGAITKSLLDIQINTDVPIVDGILSVPRLCQAQARCGLTEHINYGYDWGLSAAHVANLTSTISMKAAASKRIDSPESSSTVSFKSG</sequence>
<comment type="pathway">
    <text evidence="1 7">Cofactor biosynthesis; riboflavin biosynthesis; riboflavin from 2-hydroxy-3-oxobutyl phosphate and 5-amino-6-(D-ribitylamino)uracil: step 1/2.</text>
</comment>
<feature type="compositionally biased region" description="Polar residues" evidence="8">
    <location>
        <begin position="18"/>
        <end position="29"/>
    </location>
</feature>
<keyword evidence="4 7" id="KW-0686">Riboflavin biosynthesis</keyword>
<dbReference type="GeneID" id="20528966"/>
<dbReference type="AlphaFoldDB" id="A0A058Z3I2"/>
<feature type="region of interest" description="Disordered" evidence="8">
    <location>
        <begin position="1"/>
        <end position="29"/>
    </location>
</feature>
<keyword evidence="5 7" id="KW-0808">Transferase</keyword>
<protein>
    <recommendedName>
        <fullName evidence="3 7">6,7-dimethyl-8-ribityllumazine synthase</fullName>
        <shortName evidence="7">DMRL synthase</shortName>
        <ecNumber evidence="3 7">2.5.1.78</ecNumber>
    </recommendedName>
</protein>
<evidence type="ECO:0000313" key="10">
    <source>
        <dbReference type="Proteomes" id="UP000030693"/>
    </source>
</evidence>
<keyword evidence="10" id="KW-1185">Reference proteome</keyword>
<dbReference type="EMBL" id="KB932207">
    <property type="protein sequence ID" value="KCV68825.1"/>
    <property type="molecule type" value="Genomic_DNA"/>
</dbReference>
<comment type="similarity">
    <text evidence="2 7">Belongs to the DMRL synthase family.</text>
</comment>
<dbReference type="GO" id="GO:0000906">
    <property type="term" value="F:6,7-dimethyl-8-ribityllumazine synthase activity"/>
    <property type="evidence" value="ECO:0007669"/>
    <property type="project" value="UniProtKB-EC"/>
</dbReference>
<evidence type="ECO:0000256" key="2">
    <source>
        <dbReference type="ARBA" id="ARBA00007424"/>
    </source>
</evidence>
<dbReference type="RefSeq" id="XP_009496396.1">
    <property type="nucleotide sequence ID" value="XM_009498121.1"/>
</dbReference>
<evidence type="ECO:0000256" key="4">
    <source>
        <dbReference type="ARBA" id="ARBA00022619"/>
    </source>
</evidence>
<dbReference type="Gene3D" id="3.40.50.960">
    <property type="entry name" value="Lumazine/riboflavin synthase"/>
    <property type="match status" value="1"/>
</dbReference>
<dbReference type="InterPro" id="IPR036467">
    <property type="entry name" value="LS/RS_sf"/>
</dbReference>
<dbReference type="SUPFAM" id="SSF52121">
    <property type="entry name" value="Lumazine synthase"/>
    <property type="match status" value="1"/>
</dbReference>
<dbReference type="OrthoDB" id="2965at2759"/>
<dbReference type="STRING" id="691883.A0A058Z3I2"/>
<evidence type="ECO:0000313" key="9">
    <source>
        <dbReference type="EMBL" id="KCV68825.1"/>
    </source>
</evidence>
<comment type="function">
    <text evidence="7">Catalyzes the formation of 6,7-dimethyl-8-ribityllumazine by condensation of 5-amino-6-(D-ribitylamino)uracil with 3,4-dihydroxy-2-butanone 4-phosphate. This is the penultimate step in the biosynthesis of riboflavin.</text>
</comment>
<reference evidence="9" key="1">
    <citation type="submission" date="2013-04" db="EMBL/GenBank/DDBJ databases">
        <title>The Genome Sequence of Fonticula alba ATCC 38817.</title>
        <authorList>
            <consortium name="The Broad Institute Genomics Platform"/>
            <person name="Russ C."/>
            <person name="Cuomo C."/>
            <person name="Burger G."/>
            <person name="Gray M.W."/>
            <person name="Holland P.W.H."/>
            <person name="King N."/>
            <person name="Lang F.B.F."/>
            <person name="Roger A.J."/>
            <person name="Ruiz-Trillo I."/>
            <person name="Brown M."/>
            <person name="Walker B."/>
            <person name="Young S."/>
            <person name="Zeng Q."/>
            <person name="Gargeya S."/>
            <person name="Fitzgerald M."/>
            <person name="Haas B."/>
            <person name="Abouelleil A."/>
            <person name="Allen A.W."/>
            <person name="Alvarado L."/>
            <person name="Arachchi H.M."/>
            <person name="Berlin A.M."/>
            <person name="Chapman S.B."/>
            <person name="Gainer-Dewar J."/>
            <person name="Goldberg J."/>
            <person name="Griggs A."/>
            <person name="Gujja S."/>
            <person name="Hansen M."/>
            <person name="Howarth C."/>
            <person name="Imamovic A."/>
            <person name="Ireland A."/>
            <person name="Larimer J."/>
            <person name="McCowan C."/>
            <person name="Murphy C."/>
            <person name="Pearson M."/>
            <person name="Poon T.W."/>
            <person name="Priest M."/>
            <person name="Roberts A."/>
            <person name="Saif S."/>
            <person name="Shea T."/>
            <person name="Sisk P."/>
            <person name="Sykes S."/>
            <person name="Wortman J."/>
            <person name="Nusbaum C."/>
            <person name="Birren B."/>
        </authorList>
    </citation>
    <scope>NUCLEOTIDE SEQUENCE [LARGE SCALE GENOMIC DNA]</scope>
    <source>
        <strain evidence="9">ATCC 38817</strain>
    </source>
</reference>
<feature type="compositionally biased region" description="Low complexity" evidence="8">
    <location>
        <begin position="1"/>
        <end position="10"/>
    </location>
</feature>
<dbReference type="InterPro" id="IPR034964">
    <property type="entry name" value="LS"/>
</dbReference>
<organism evidence="9">
    <name type="scientific">Fonticula alba</name>
    <name type="common">Slime mold</name>
    <dbReference type="NCBI Taxonomy" id="691883"/>
    <lineage>
        <taxon>Eukaryota</taxon>
        <taxon>Rotosphaerida</taxon>
        <taxon>Fonticulaceae</taxon>
        <taxon>Fonticula</taxon>
    </lineage>
</organism>
<dbReference type="InterPro" id="IPR002180">
    <property type="entry name" value="LS/RS"/>
</dbReference>
<dbReference type="UniPathway" id="UPA00275">
    <property type="reaction ID" value="UER00404"/>
</dbReference>
<dbReference type="GO" id="GO:0009349">
    <property type="term" value="C:riboflavin synthase complex"/>
    <property type="evidence" value="ECO:0007669"/>
    <property type="project" value="UniProtKB-UniRule"/>
</dbReference>
<evidence type="ECO:0000256" key="1">
    <source>
        <dbReference type="ARBA" id="ARBA00004917"/>
    </source>
</evidence>
<comment type="catalytic activity">
    <reaction evidence="6 7">
        <text>(2S)-2-hydroxy-3-oxobutyl phosphate + 5-amino-6-(D-ribitylamino)uracil = 6,7-dimethyl-8-(1-D-ribityl)lumazine + phosphate + 2 H2O + H(+)</text>
        <dbReference type="Rhea" id="RHEA:26152"/>
        <dbReference type="ChEBI" id="CHEBI:15377"/>
        <dbReference type="ChEBI" id="CHEBI:15378"/>
        <dbReference type="ChEBI" id="CHEBI:15934"/>
        <dbReference type="ChEBI" id="CHEBI:43474"/>
        <dbReference type="ChEBI" id="CHEBI:58201"/>
        <dbReference type="ChEBI" id="CHEBI:58830"/>
        <dbReference type="EC" id="2.5.1.78"/>
    </reaction>
</comment>
<dbReference type="PANTHER" id="PTHR21058:SF0">
    <property type="entry name" value="6,7-DIMETHYL-8-RIBITYLLUMAZINE SYNTHASE"/>
    <property type="match status" value="1"/>
</dbReference>
<name>A0A058Z3I2_FONAL</name>
<evidence type="ECO:0000256" key="7">
    <source>
        <dbReference type="RuleBase" id="RU003795"/>
    </source>
</evidence>
<dbReference type="Pfam" id="PF00885">
    <property type="entry name" value="DMRL_synthase"/>
    <property type="match status" value="1"/>
</dbReference>
<dbReference type="EC" id="2.5.1.78" evidence="3 7"/>
<gene>
    <name evidence="9" type="ORF">H696_04241</name>
</gene>
<evidence type="ECO:0000256" key="6">
    <source>
        <dbReference type="ARBA" id="ARBA00048785"/>
    </source>
</evidence>
<dbReference type="Proteomes" id="UP000030693">
    <property type="component" value="Unassembled WGS sequence"/>
</dbReference>
<evidence type="ECO:0000256" key="3">
    <source>
        <dbReference type="ARBA" id="ARBA00012664"/>
    </source>
</evidence>
<evidence type="ECO:0000256" key="5">
    <source>
        <dbReference type="ARBA" id="ARBA00022679"/>
    </source>
</evidence>
<accession>A0A058Z3I2</accession>
<proteinExistence type="inferred from homology"/>
<dbReference type="PANTHER" id="PTHR21058">
    <property type="entry name" value="6,7-DIMETHYL-8-RIBITYLLUMAZINE SYNTHASE DMRL SYNTHASE LUMAZINE SYNTHASE"/>
    <property type="match status" value="1"/>
</dbReference>
<dbReference type="GO" id="GO:0009231">
    <property type="term" value="P:riboflavin biosynthetic process"/>
    <property type="evidence" value="ECO:0007669"/>
    <property type="project" value="UniProtKB-UniPathway"/>
</dbReference>